<feature type="region of interest" description="Disordered" evidence="3">
    <location>
        <begin position="1623"/>
        <end position="1645"/>
    </location>
</feature>
<feature type="compositionally biased region" description="Basic and acidic residues" evidence="3">
    <location>
        <begin position="4873"/>
        <end position="4888"/>
    </location>
</feature>
<feature type="compositionally biased region" description="Polar residues" evidence="3">
    <location>
        <begin position="1626"/>
        <end position="1637"/>
    </location>
</feature>
<feature type="compositionally biased region" description="Basic and acidic residues" evidence="3">
    <location>
        <begin position="6556"/>
        <end position="6584"/>
    </location>
</feature>
<feature type="compositionally biased region" description="Polar residues" evidence="3">
    <location>
        <begin position="6247"/>
        <end position="6260"/>
    </location>
</feature>
<feature type="region of interest" description="Disordered" evidence="3">
    <location>
        <begin position="15"/>
        <end position="304"/>
    </location>
</feature>
<feature type="compositionally biased region" description="Polar residues" evidence="3">
    <location>
        <begin position="6047"/>
        <end position="6078"/>
    </location>
</feature>
<dbReference type="RefSeq" id="WP_330095421.1">
    <property type="nucleotide sequence ID" value="NZ_JAUZMY010000059.1"/>
</dbReference>
<feature type="compositionally biased region" description="Polar residues" evidence="3">
    <location>
        <begin position="5341"/>
        <end position="5355"/>
    </location>
</feature>
<feature type="compositionally biased region" description="Polar residues" evidence="3">
    <location>
        <begin position="429"/>
        <end position="438"/>
    </location>
</feature>
<feature type="compositionally biased region" description="Basic and acidic residues" evidence="3">
    <location>
        <begin position="3109"/>
        <end position="3118"/>
    </location>
</feature>
<feature type="compositionally biased region" description="Low complexity" evidence="3">
    <location>
        <begin position="5045"/>
        <end position="5060"/>
    </location>
</feature>
<feature type="compositionally biased region" description="Basic and acidic residues" evidence="3">
    <location>
        <begin position="6224"/>
        <end position="6237"/>
    </location>
</feature>
<feature type="compositionally biased region" description="Basic and acidic residues" evidence="3">
    <location>
        <begin position="2698"/>
        <end position="2709"/>
    </location>
</feature>
<feature type="compositionally biased region" description="Acidic residues" evidence="3">
    <location>
        <begin position="6210"/>
        <end position="6220"/>
    </location>
</feature>
<feature type="compositionally biased region" description="Low complexity" evidence="3">
    <location>
        <begin position="3039"/>
        <end position="3050"/>
    </location>
</feature>
<feature type="compositionally biased region" description="Low complexity" evidence="3">
    <location>
        <begin position="5152"/>
        <end position="5166"/>
    </location>
</feature>
<feature type="compositionally biased region" description="Low complexity" evidence="3">
    <location>
        <begin position="5025"/>
        <end position="5036"/>
    </location>
</feature>
<feature type="region of interest" description="Disordered" evidence="3">
    <location>
        <begin position="4428"/>
        <end position="4453"/>
    </location>
</feature>
<feature type="compositionally biased region" description="Polar residues" evidence="3">
    <location>
        <begin position="2674"/>
        <end position="2684"/>
    </location>
</feature>
<name>A0ABU7KJ92_9ACTN</name>
<feature type="compositionally biased region" description="Low complexity" evidence="3">
    <location>
        <begin position="5931"/>
        <end position="5940"/>
    </location>
</feature>
<feature type="region of interest" description="Disordered" evidence="3">
    <location>
        <begin position="1030"/>
        <end position="1078"/>
    </location>
</feature>
<feature type="compositionally biased region" description="Low complexity" evidence="3">
    <location>
        <begin position="27"/>
        <end position="44"/>
    </location>
</feature>
<feature type="compositionally biased region" description="Basic and acidic residues" evidence="3">
    <location>
        <begin position="5787"/>
        <end position="5799"/>
    </location>
</feature>
<feature type="region of interest" description="Disordered" evidence="3">
    <location>
        <begin position="1699"/>
        <end position="1720"/>
    </location>
</feature>
<evidence type="ECO:0000256" key="2">
    <source>
        <dbReference type="SAM" id="Coils"/>
    </source>
</evidence>
<feature type="compositionally biased region" description="Pro residues" evidence="3">
    <location>
        <begin position="5651"/>
        <end position="5661"/>
    </location>
</feature>
<feature type="domain" description="Methyl-accepting transducer" evidence="4">
    <location>
        <begin position="2956"/>
        <end position="3209"/>
    </location>
</feature>
<feature type="compositionally biased region" description="Low complexity" evidence="3">
    <location>
        <begin position="3153"/>
        <end position="3185"/>
    </location>
</feature>
<feature type="compositionally biased region" description="Low complexity" evidence="3">
    <location>
        <begin position="1057"/>
        <end position="1067"/>
    </location>
</feature>
<feature type="compositionally biased region" description="Basic and acidic residues" evidence="3">
    <location>
        <begin position="1312"/>
        <end position="1324"/>
    </location>
</feature>
<feature type="compositionally biased region" description="Low complexity" evidence="3">
    <location>
        <begin position="751"/>
        <end position="769"/>
    </location>
</feature>
<feature type="compositionally biased region" description="Polar residues" evidence="3">
    <location>
        <begin position="6587"/>
        <end position="6598"/>
    </location>
</feature>
<feature type="coiled-coil region" evidence="2">
    <location>
        <begin position="5965"/>
        <end position="5992"/>
    </location>
</feature>
<feature type="compositionally biased region" description="Polar residues" evidence="3">
    <location>
        <begin position="3426"/>
        <end position="3435"/>
    </location>
</feature>
<feature type="compositionally biased region" description="Polar residues" evidence="3">
    <location>
        <begin position="385"/>
        <end position="394"/>
    </location>
</feature>
<organism evidence="5 6">
    <name type="scientific">Nocardiopsis codii</name>
    <dbReference type="NCBI Taxonomy" id="3065942"/>
    <lineage>
        <taxon>Bacteria</taxon>
        <taxon>Bacillati</taxon>
        <taxon>Actinomycetota</taxon>
        <taxon>Actinomycetes</taxon>
        <taxon>Streptosporangiales</taxon>
        <taxon>Nocardiopsidaceae</taxon>
        <taxon>Nocardiopsis</taxon>
    </lineage>
</organism>
<feature type="compositionally biased region" description="Low complexity" evidence="3">
    <location>
        <begin position="4506"/>
        <end position="4529"/>
    </location>
</feature>
<dbReference type="PANTHER" id="PTHR36721">
    <property type="entry name" value="PROLINE-RICH FAMILY PROTEIN"/>
    <property type="match status" value="1"/>
</dbReference>
<dbReference type="EMBL" id="JAUZMY010000059">
    <property type="protein sequence ID" value="MEE2041667.1"/>
    <property type="molecule type" value="Genomic_DNA"/>
</dbReference>
<keyword evidence="1" id="KW-0807">Transducer</keyword>
<feature type="compositionally biased region" description="Basic and acidic residues" evidence="3">
    <location>
        <begin position="3088"/>
        <end position="3098"/>
    </location>
</feature>
<feature type="compositionally biased region" description="Gly residues" evidence="3">
    <location>
        <begin position="786"/>
        <end position="795"/>
    </location>
</feature>
<feature type="compositionally biased region" description="Basic and acidic residues" evidence="3">
    <location>
        <begin position="336"/>
        <end position="368"/>
    </location>
</feature>
<feature type="compositionally biased region" description="Basic and acidic residues" evidence="3">
    <location>
        <begin position="5918"/>
        <end position="5930"/>
    </location>
</feature>
<feature type="compositionally biased region" description="Polar residues" evidence="3">
    <location>
        <begin position="52"/>
        <end position="61"/>
    </location>
</feature>
<feature type="compositionally biased region" description="Low complexity" evidence="3">
    <location>
        <begin position="3099"/>
        <end position="3108"/>
    </location>
</feature>
<dbReference type="InterPro" id="IPR004089">
    <property type="entry name" value="MCPsignal_dom"/>
</dbReference>
<feature type="region of interest" description="Disordered" evidence="3">
    <location>
        <begin position="4852"/>
        <end position="4890"/>
    </location>
</feature>
<feature type="region of interest" description="Disordered" evidence="3">
    <location>
        <begin position="2866"/>
        <end position="3139"/>
    </location>
</feature>
<evidence type="ECO:0000256" key="3">
    <source>
        <dbReference type="SAM" id="MobiDB-lite"/>
    </source>
</evidence>
<feature type="compositionally biased region" description="Low complexity" evidence="3">
    <location>
        <begin position="2014"/>
        <end position="2027"/>
    </location>
</feature>
<feature type="compositionally biased region" description="Basic and acidic residues" evidence="3">
    <location>
        <begin position="3436"/>
        <end position="3460"/>
    </location>
</feature>
<feature type="compositionally biased region" description="Polar residues" evidence="3">
    <location>
        <begin position="5000"/>
        <end position="5012"/>
    </location>
</feature>
<feature type="region of interest" description="Disordered" evidence="3">
    <location>
        <begin position="4060"/>
        <end position="4162"/>
    </location>
</feature>
<feature type="compositionally biased region" description="Low complexity" evidence="3">
    <location>
        <begin position="1358"/>
        <end position="1370"/>
    </location>
</feature>
<feature type="compositionally biased region" description="Low complexity" evidence="3">
    <location>
        <begin position="2736"/>
        <end position="2766"/>
    </location>
</feature>
<comment type="caution">
    <text evidence="5">The sequence shown here is derived from an EMBL/GenBank/DDBJ whole genome shotgun (WGS) entry which is preliminary data.</text>
</comment>
<feature type="compositionally biased region" description="Pro residues" evidence="3">
    <location>
        <begin position="72"/>
        <end position="83"/>
    </location>
</feature>
<reference evidence="5 6" key="1">
    <citation type="submission" date="2023-08" db="EMBL/GenBank/DDBJ databases">
        <authorList>
            <person name="Girao M."/>
            <person name="Carvalho M.F."/>
        </authorList>
    </citation>
    <scope>NUCLEOTIDE SEQUENCE [LARGE SCALE GENOMIC DNA]</scope>
    <source>
        <strain evidence="5 6">CT-R113</strain>
    </source>
</reference>
<keyword evidence="2" id="KW-0175">Coiled coil</keyword>
<feature type="compositionally biased region" description="Low complexity" evidence="3">
    <location>
        <begin position="6190"/>
        <end position="6202"/>
    </location>
</feature>
<feature type="compositionally biased region" description="Low complexity" evidence="3">
    <location>
        <begin position="2591"/>
        <end position="2633"/>
    </location>
</feature>
<feature type="compositionally biased region" description="Polar residues" evidence="3">
    <location>
        <begin position="2572"/>
        <end position="2587"/>
    </location>
</feature>
<proteinExistence type="predicted"/>
<feature type="region of interest" description="Disordered" evidence="3">
    <location>
        <begin position="4498"/>
        <end position="4580"/>
    </location>
</feature>
<feature type="compositionally biased region" description="Gly residues" evidence="3">
    <location>
        <begin position="3842"/>
        <end position="3851"/>
    </location>
</feature>
<feature type="compositionally biased region" description="Basic and acidic residues" evidence="3">
    <location>
        <begin position="6636"/>
        <end position="6645"/>
    </location>
</feature>
<feature type="compositionally biased region" description="Low complexity" evidence="3">
    <location>
        <begin position="2963"/>
        <end position="2975"/>
    </location>
</feature>
<feature type="compositionally biased region" description="Basic and acidic residues" evidence="3">
    <location>
        <begin position="810"/>
        <end position="827"/>
    </location>
</feature>
<feature type="compositionally biased region" description="Low complexity" evidence="3">
    <location>
        <begin position="1498"/>
        <end position="1507"/>
    </location>
</feature>
<feature type="compositionally biased region" description="Pro residues" evidence="3">
    <location>
        <begin position="447"/>
        <end position="462"/>
    </location>
</feature>
<feature type="region of interest" description="Disordered" evidence="3">
    <location>
        <begin position="1312"/>
        <end position="1331"/>
    </location>
</feature>
<feature type="region of interest" description="Disordered" evidence="3">
    <location>
        <begin position="3153"/>
        <end position="3285"/>
    </location>
</feature>
<feature type="region of interest" description="Disordered" evidence="3">
    <location>
        <begin position="1463"/>
        <end position="1547"/>
    </location>
</feature>
<feature type="compositionally biased region" description="Polar residues" evidence="3">
    <location>
        <begin position="6508"/>
        <end position="6541"/>
    </location>
</feature>
<feature type="compositionally biased region" description="Low complexity" evidence="3">
    <location>
        <begin position="1393"/>
        <end position="1406"/>
    </location>
</feature>
<feature type="compositionally biased region" description="Basic and acidic residues" evidence="3">
    <location>
        <begin position="5715"/>
        <end position="5730"/>
    </location>
</feature>
<feature type="compositionally biased region" description="Basic and acidic residues" evidence="3">
    <location>
        <begin position="190"/>
        <end position="202"/>
    </location>
</feature>
<feature type="region of interest" description="Disordered" evidence="3">
    <location>
        <begin position="2093"/>
        <end position="2183"/>
    </location>
</feature>
<feature type="compositionally biased region" description="Basic and acidic residues" evidence="3">
    <location>
        <begin position="6331"/>
        <end position="6398"/>
    </location>
</feature>
<dbReference type="PROSITE" id="PS50111">
    <property type="entry name" value="CHEMOTAXIS_TRANSDUC_2"/>
    <property type="match status" value="1"/>
</dbReference>
<feature type="compositionally biased region" description="Low complexity" evidence="3">
    <location>
        <begin position="5131"/>
        <end position="5144"/>
    </location>
</feature>
<feature type="region of interest" description="Disordered" evidence="3">
    <location>
        <begin position="4929"/>
        <end position="4963"/>
    </location>
</feature>
<feature type="compositionally biased region" description="Basic and acidic residues" evidence="3">
    <location>
        <begin position="224"/>
        <end position="263"/>
    </location>
</feature>
<feature type="compositionally biased region" description="Low complexity" evidence="3">
    <location>
        <begin position="3119"/>
        <end position="3129"/>
    </location>
</feature>
<feature type="compositionally biased region" description="Low complexity" evidence="3">
    <location>
        <begin position="5759"/>
        <end position="5776"/>
    </location>
</feature>
<feature type="region of interest" description="Disordered" evidence="3">
    <location>
        <begin position="2320"/>
        <end position="2402"/>
    </location>
</feature>
<feature type="compositionally biased region" description="Polar residues" evidence="3">
    <location>
        <begin position="1519"/>
        <end position="1534"/>
    </location>
</feature>
<feature type="region of interest" description="Disordered" evidence="3">
    <location>
        <begin position="4730"/>
        <end position="4752"/>
    </location>
</feature>
<feature type="region of interest" description="Disordered" evidence="3">
    <location>
        <begin position="742"/>
        <end position="827"/>
    </location>
</feature>
<feature type="region of interest" description="Disordered" evidence="3">
    <location>
        <begin position="3751"/>
        <end position="3883"/>
    </location>
</feature>
<feature type="compositionally biased region" description="Low complexity" evidence="3">
    <location>
        <begin position="5833"/>
        <end position="5852"/>
    </location>
</feature>
<feature type="region of interest" description="Disordered" evidence="3">
    <location>
        <begin position="5913"/>
        <end position="5940"/>
    </location>
</feature>
<feature type="region of interest" description="Disordered" evidence="3">
    <location>
        <begin position="1251"/>
        <end position="1281"/>
    </location>
</feature>
<feature type="compositionally biased region" description="Polar residues" evidence="3">
    <location>
        <begin position="5691"/>
        <end position="5701"/>
    </location>
</feature>
<feature type="region of interest" description="Disordered" evidence="3">
    <location>
        <begin position="329"/>
        <end position="472"/>
    </location>
</feature>
<feature type="compositionally biased region" description="Low complexity" evidence="3">
    <location>
        <begin position="6027"/>
        <end position="6041"/>
    </location>
</feature>
<feature type="region of interest" description="Disordered" evidence="3">
    <location>
        <begin position="3399"/>
        <end position="3522"/>
    </location>
</feature>
<evidence type="ECO:0000313" key="6">
    <source>
        <dbReference type="Proteomes" id="UP001356095"/>
    </source>
</evidence>
<evidence type="ECO:0000313" key="5">
    <source>
        <dbReference type="EMBL" id="MEE2041667.1"/>
    </source>
</evidence>
<feature type="compositionally biased region" description="Pro residues" evidence="3">
    <location>
        <begin position="268"/>
        <end position="288"/>
    </location>
</feature>
<feature type="region of interest" description="Disordered" evidence="3">
    <location>
        <begin position="5125"/>
        <end position="5198"/>
    </location>
</feature>
<feature type="region of interest" description="Disordered" evidence="3">
    <location>
        <begin position="5715"/>
        <end position="5860"/>
    </location>
</feature>
<sequence length="7067" mass="740413">MNDGPLAVNFLNAIVPDNPLATPPPGTDQTTPNTNHNDNPANTNGVDRTAPEPQQQDTTAPLTVAPPLGQATPPPTGPQPPATAPNNPTADSNQRPTSSERDGAGRSPQSTGDTPTPDPSTDRPSDDVPTAAENAPPAPETATTGNTTERDNPGSPTDEQQADPDTARPHEQRTESQDGAPPPPPASEDGADHRDTTVRTESEQPTQPEDSGPPPADDGSGDQDAQRPDGRDEDTSRDGDRPRDNDGEQDGDRPRDSDGDRDGASPAVPVPPPLMTPPPGQVTPPPAPTAGQGNPSPQTTPNRITTAIRIGELASASIKDAISGYQHAQDLVNQTREAESQGRPDADDLRTRAHEAQREANEAYRTYDHLAQMQADLLRPDGPTTVMTVETTGGPSRDTGPVPLGGTSRDIPLGPLSTDPPVRPGDGLTGNTPTQPDRSTQEGTPPEGTPPEGAPPPRPLPPLTYDGGFIPDRSGTSYDLGYLTTSTVLGPHMLFAEHLPGFVNDVLTNTPGMPAPARQKIVDDVVDILTREGPRPFLREGGHTVSTTDNGQRWSADIDLRPDDGDFYHLGTKADSGGGDSKFLRLNDAGPGVDSSEGGSRGAGKTVGAKFTMSPFYVGNVSGSDAGPIAAFGGRGGMRVRGTSGSASTSSNAATGIELLGTPNLYVGDLHMRTSVTGPGLTAPRVQEGTTYNGLAMNLPGEVVPSDAPQHIVPDNGPTDANGNHPPVNRPFMGTSHPLEITRFTPVPPATDDGTSGNTTGTTGDNTTSGNGGTDRSGEGDTTATTGGGRPGKGTLGTWLADHFLGPRPGGDRGSGHTPSKKDLLNNGYRERMESTFDNDRVQQYLPQMSNSSAHIRVDIPGSPSRIMQMWSVSTEYNRKDFAPGLADFVHSNTTVKSDSSTVKQSTVAAGSIGGGFGIWLQLPNGKSIRLDVPFLEYSATFEKSTGTTLNTSGTSSHVVHAPSGHAAYDVKRDFYVHIGGEPGPHRFEGDTVEMLTIEDARLLNGEPPKVPTDGPAAPPRIPFPNLAVDHPTDLSGATVRGFDHAPPADNGGTTGTTGNNSGDSDTPTPPSPQRPFYDDLAYNVLSAISEKRPGMVIPDLARTGKDYAVRPSRMDPDGPMRSFRERWGLRRNADVARENSLKVIKALSESGLRSGASDLPGNGIPVRLKESAVIDPTMLLKDKGGRPDAVTVRVYGDFDRLVHKFDTTASGGGRFGGSAGITTTKGSSVNHSLGLNVGGSVRTDEGADARGVPRVLGNPSASLNTSLNTGKGSSQGLSHSSEETVLFGGDSDVWTSHTRFTARLFEHDDIGMARDDRPQREHGTPLLGDGMDAQTVLLTPKMPPMDSDSPNTVSDPAGTTRDGDTATTSDGRETRDTPGTTTDTRGESSTQTDTAGNTAPATTGGRQPLTPEQARDMIVRNFVPRTAPDGTTGEGQDQGGRWTVIRDGVAHTWGRLFGGEAQVVVPPPNTTAPPAGTTTTTGTGDNQAVVLIPSPPTGDTTNPTTGTGTGTGTGDNQAPPTGDTTASGGNQNRDGAPADRPQPTLNQTRARAIRRIGGTFEHVNTHFDTGSRGMRGLLEETYRTFSDPRSGLHDGFRRKLESYLSQSSGGGRQFENHLSAEELATSKSATTPSGSRIRQEMSGGFWSPHDIRATVATKVEIDTVTDFRPVDAQMRWNGGTEVTLSTKSSLTGSVGLKFGGSGGRNPNPHPTDDSLPNEAVRPIPLVGPSLTRTFFSRGTSHTESTAFTSSVLFIPNTTKAYAFRASGHLTQAIEFAKNWSIGPPLSWNTRFHGWTVPVQNLLSGYVHSRDAQQADLVMDRATLTDGSVDLSPQPNPKTPDTAHVRPGFENNGRQVQPADPEAAIQNLVNDLASNGLELTGGGRELLLQKLTTHLGQNPDSTVPVPIKVRALGPEPGPDSGPRPQRWSSPGKVYVNLTRDPSNTDVSYVGQSGYYIESHTWTATDANSQSRGTGTAVGADGVLLQPMPFARDGQGPEEQRDDRPLFGPPAGAVSSSTSDGRSSGQSQDDGRTVELHLNTPYAKVRADTTLTLTLELGEPKGGENGNPPRSTYTGTADSGRIETMYPFAYMTFDSPETTVTDGGTRGTGTDTLSPPPAPTITTSTTGTGSTDATGSTGTAPGDRNTPPAPEGDNTTGDRSRTDTTGNDRTPAPREDGGTTTQRPRAPIYASVADALRTWTDNAGPRPGTDTAITKPAMVQDGGQALRDKANVVIAQTLGWQPPAGTPEGGQPTRATADAARAYLADNYGQDPVYNEIDHALSDSAVKAVYPSASRNADGVQFTDISRTEWGAKVVPSNRGAKILDAMPGSQLSDSRTRPRTNSAGDSHGGSRGRGGEFRPSGLTTGGLPYDGHEGAYTGAAGVNASSSHGAESGSNQGVKGYQESDQLRQGPVYLVEYDATWAFGAGSKLKAPAAFHSNDPSLSSTPFYSRPTRWGVDDVTVRMAGWYAESDAIAMGFLTPDQAKDMAPVMDRINQARDEFSKAEAAYADTRAPLEDLAENYAANPADRSAESAYNAQADKYEQALSDFNDQIDSLVETVNNTRPTLGEAGQGTDSGTVPPGRTTSGDGNDGTTRAPATGNTTTATAGTSNTVDTSGTTTSTGGTPPQVTVTPPDTAPAPTGPRQDLSDRFRSELNLRAPESDTPVRDPEASDSDGIQEQNTNTVDARVQRASDAADTAVREARDAHDDANGLSTTLDRGNTDLRDGLRLLTGSDSAAPAPATGGRAPAPATGTAPVPGTDGTPAPGAVRQARNAQVAADTAYDSATAANTAIATTRNGASTTAPESNSDAFNSRVTTATTAADNADTAATSAQTTSGEHEDTVAGLMGELNATPPRYQELKTAVDGLSGQDRSAGGDQAARDARDRATSLISDLEGIAQRADTSRTEAETARTDAEKASKNAGTAKTTADGLAKRAEALGTWAEKLSNRASGNRDSADRAVEAAKNAANTAQRAADAAEDARTAADTATARANQVQAGAADVARDAAQAETDARAARTAADLAAQAAKNASRPSPGEQTTPNTTGTSNPSRGEGSSGTGPRGTTNTREDTARRNAEDARARAQQARQTAREAAEHAARAAEGARQLTQRADRLRDRADTTAQDAGTAATRAKEAQKVAETARGAAERIVQAADNAAADAHSAHQAAQEAAQKAQDAAERAATAAETAEEARDDAKTIADNSRKRAESVRKLLEKIPAVESVRTSSGGDGGDRSDGGNEGSSNNDRSGDRDASDTRRDTGGEGRGRGTDGNDGRSSRGDGRGGRNTHDIVAFHMTEGPVRPGTSSPQAASNRMSDAIRIGELASASIKDAISGYQHAQDLVSQTREAESQGRPDADDLRAQAYEAQRGANEAYRTYDRLAQMQADLLHPEGPTTVMAVLETTGGPSRDRGPVPLGGTSSDVPLGPLSSDSTATRGESPTDNRNTTEAEGSRDQNQRDRDGRGPNTRGGPDPQSSRSPFSSFMDRRRPGNPPTQPDRSTQEGAPPPPPPRPRPPLTYDGSFVPDRSGQSYDLGYLTTSTVLGPHMLFAEHLPGFVNDVLTSTPGMPGPARQGIVDSVVDILTTEGPRPFLREGGRTVSTTHNGQRWSADIDLRAEDGDFYHLDTKADSGGGDSKFLRLNDAGPGVNSSEGGSRGAGKTVGAKFTMSPFYVGDVSGNNAGPIASIGGRGGMKVRGTSGSASTSNNAATGIELLGTPNLYFGDLHMRASVTGPGLTAPRVQEGTAYNGLAMNLPGEAVSSSDAPQRIVPDNGPADANGHHQPVNRPGIGTGHPLEITRFSPVAPPPAPASGGGTGGNTTVNTTSDDGRTGRSGGGDRDDGTTVTTSGGGRPGKGTLGTWLADHLLGPRRGGDPGTGHAPSRQERRDNAYRERIESTFDNDRVQQYLPQMSNSSAHIRIVFPDDRVQTMRMWSVSTEYNRKDFAPGLADFVHSNTTVKSDSSTVKHSTVASGSIGGGFGIWLELPNGRSIRLDVPFLEYSATFEKSTGTTLNTSGTTSHVVHAPSGHAAYDVKRDFYVHIGGEPGPHRFEGDTVEMLTIEDARQLNGEPPKVPTTAGEQSAPPPLPFPNLAVDHPTNLSGATVLGFSHAPPAAPVDNGGTTGTAGTSNTTETTGTTNNGDSGTTNTTGTTGNNDGDTPAPRSPQHPFYDDLAYNVLSAISEKHPGMVIPDLARTGKDYAVRPSRMDPDGPMRSFRERWGLRRNADVARTNTLKVINALSESGLKSGARDLPGNGIPVRLKETAVIDLTTLGKDKGLRPDHVTLRVYGDFDRPVHKFDTTASGGGRFGGSAGITTTKGSSVNHSLSVNTGGGVRNDAAADARGVPGQLGNPLIGLLSSLGFSKEYVQSLSHSSEETVLFGGDSDVWTSNTRFTARLFEHDDIGMTRDGRPQREHGTPLLGKGVDTQAVFLTPKMPPMDSDSPATGANPTGTTGGRQRLTPEQARDVLVRGFLPQTTPGGTPANDRGGRWTVIQDGVVHAWGRLFGSGTESLTPPQNTTAPPTTTTTTNPTGTDNNQAVILTPPPAPGGTTTTTTGTTPQTAPPAGERSGDGAPANRPQQGPPTLDQTRARAIRRIGGTFEHVNTHFDTGSRGMRGLLEETYRTFSDPRSGLHDGFRRKLESFLSQSSGNGLRIENHLSAEALAGSKSATTPWGSRIRQEMSGGFWSPHDIRATIATKVETDAVTDFRPVDAQMRWGGSSETSLSTGTSLTGSVGLKFGGSGGRNPNPTASDGSLPNEAVRPIPLVGPSLTRTFFSRGTSHTQSTAFTSSVLFIPNDTKAYAFRASGHLTQAIEFLKNWSIGPPLTWQNLQHGWTAPVRDLLSGFVHSRDAQQEGLVMDRATPKRSGTGVDLSPQPNPKTPDHARVRPGFEDNGRQLEPADPGAAIQDLVNDLARNGLELTRGGRELLLQELTTHLGQNPDSTVPVPVEVRALGPEPGPDSGPRPQRWSSPAKVYVNLTRDPGNTDVSYVGQSGYYIESHTWKATDAHSQNKGTGTSASLDGVALVPPPYPQDDQGADGQPGDRALFTSPAGGVSSSTSDGRSSGQSQDDARTVELHLNTPHAKVVADTTLTLTLELGKPKGGENGNPPRSTYTGAADSGRVTTLYPFAYMTFDPPETTTTDGGTRGTGTDQPAPPAAPAITTSTDGTGSTGTAPADRNTLPAPEGDRTPAPPANNGTTRRPAAPVYATVSDALRTWTDNAGPRPGSGSSLSLPVRVENHGQALRDKANVVIAQTLGWQPPAGTPEGEQPTRATADAARAYLADAYGQDPVYNEIDHALSDKAIKALDPSASRNPTGVKLTKIGRTEWGAKVVPSNRGAKILDALPGSQLSDSRVQSRTNSAGDSHGGSRGRGGEFRPAGLSTDTEGIRYDGHEGIYTGAAGGNTSSSHGAERGSNQAVKGYQESDQLRQGPVYLVEHDATWAFAAGSKLRAPGAFHPNDPSLPRTPFHSRPTRWTVDHATIRTAKWYAESDAIAMGFLTPDQAKDMAPVMDRINRARDEFGKAEATYADTRAPLEGLAENYAANPADRSAESAYNAKAADYQRALADFNDQIDSLVETVNGARTTLGEAGQGTDSGTIPPKRPVSGEGNRGTTRVPATGNTGTTGGTTGTTTTVGPPAPAGALQVGTATTDGAPPQVTAPPPAPAPAGPRQELGDRVRSELNLGAPASETPVRETGASDTGGESSVNRAWDAVDTRVEHASDAADTAVREARDARDGANGLSATLDRGNTDLSNGLRLLTGSDSAAPAPGTGGRAPAPETGTDGTASPGAVRQARDAQEAADTAHDSATAADNDITAAQEEASTTRPEPDRKAFNARVTTATTAADNADTAATSAQTTAKKHEATVAGLTRELNATPPRYQELRTAVNGLTGQGRTAQDARDQANSLITDLEGIAQRADTAQKAAEKAQTDAEKASKNASTAKTTADTMATDATTLRTWAEALSATASGHRDSADRAVEAAKNAANAAQRAADAAKDARTAADAATTRARQVQAGAADVARDAAKAEADARSARTAADLAAQAAKNASRPSPGGQTTPNTTDISGGTTNPPVRTPGDTGTQTAPNTTGNSRGTTNTREDTAHRNTEDARARAQDARRTARETAEHAARAAEHAEQLAQRADRLRERADTTAHDAENAAARAEEARELAQDARDTADETVTAADKAAADARRAHQSAQEAATKATAADGIAKKAAETAEEAGDDAETIAENAREGVDHVRKLLEKITPAVEPGRTSSEGTKTESAPSREQPENENGETSEDGDDSDDGETSEDGDDSDDGNDSDDGDDSGDTPGNDRKKDDDKDGSRDKDGSGNSGDRSNRGGDRSGSDNGGRSDGRDGPDTRRDTGGEGKGRGTDGDGGRSSRGDGRGGRTTHDSGDPAQRDTDSDTEPVPDLDSGSDDSDDGMSLYDYPDTPVQEPRRSPFDEPRFTPLGDRDDHALDPKRPGYGSDFLSFLDPKSQDAPFGLLNSGFGDDNPLPSSLTDIVAYPMTEGPGQRGNTTADGENNQPPASVSTSPRSNDQPIADTSGSTGRGRDQQPGGRGDGPNDDRSRDVDENRSGDGPFRTDDGERPGGQRNPSSQAGSDSITTADTPAQPPTTPPHQDISELFSSALNPPPAAQAPRTRQSDQDRTDDPADNLDNDFYDPAPAEPTQLQAPADPDDPWNGNPPTRPDLSALIAADKKNDDQPSTTEDVIADLTYRYRVEDIGHHTPQDAQTQVFMAGHHRRRHDRRSEAAPSEQYTDTNDYDAAQTPGSAYPPGTQFSQYPTAPQYTQAPTTQQYSQDPTAAYDQQPASPEETAQDQDGRMETLILWNGTFAGIQDLVTATGSDVVGQEGLVEDGSDGTTTLMSFENGTQAVYKDTEDTTSARARADAEQLGSLVGRAIGANVPGVLRIGEFELFMHYMNGVSGFTHLDNPRSPLLNTRDGHVLGLLDLLIANGDRNPGNWLDQGNGNVAGIDHGKAWFKYEHTPEDPTDLDGLAYTNGMRPFYDFDANAWIANPLTQADIRFLRTRLDRLHDEFARLSRSDWFDEMMARLDMLAHNARGTTSLFPRSSR</sequence>
<feature type="compositionally biased region" description="Basic and acidic residues" evidence="3">
    <location>
        <begin position="6090"/>
        <end position="6169"/>
    </location>
</feature>
<feature type="region of interest" description="Disordered" evidence="3">
    <location>
        <begin position="5336"/>
        <end position="5378"/>
    </location>
</feature>
<feature type="compositionally biased region" description="Polar residues" evidence="3">
    <location>
        <begin position="1260"/>
        <end position="1280"/>
    </location>
</feature>
<feature type="region of interest" description="Disordered" evidence="3">
    <location>
        <begin position="1339"/>
        <end position="1416"/>
    </location>
</feature>
<feature type="compositionally biased region" description="Basic and acidic residues" evidence="3">
    <location>
        <begin position="3066"/>
        <end position="3080"/>
    </location>
</feature>
<feature type="compositionally biased region" description="Basic and acidic residues" evidence="3">
    <location>
        <begin position="6430"/>
        <end position="6456"/>
    </location>
</feature>
<feature type="region of interest" description="Disordered" evidence="3">
    <location>
        <begin position="1986"/>
        <end position="2040"/>
    </location>
</feature>
<evidence type="ECO:0000259" key="4">
    <source>
        <dbReference type="PROSITE" id="PS50111"/>
    </source>
</evidence>
<feature type="compositionally biased region" description="Basic and acidic residues" evidence="3">
    <location>
        <begin position="2645"/>
        <end position="2669"/>
    </location>
</feature>
<feature type="region of interest" description="Disordered" evidence="3">
    <location>
        <begin position="5000"/>
        <end position="5063"/>
    </location>
</feature>
<feature type="compositionally biased region" description="Low complexity" evidence="3">
    <location>
        <begin position="2119"/>
        <end position="2141"/>
    </location>
</feature>
<feature type="compositionally biased region" description="Basic and acidic residues" evidence="3">
    <location>
        <begin position="6307"/>
        <end position="6324"/>
    </location>
</feature>
<feature type="compositionally biased region" description="Basic and acidic residues" evidence="3">
    <location>
        <begin position="2902"/>
        <end position="2919"/>
    </location>
</feature>
<feature type="compositionally biased region" description="Low complexity" evidence="3">
    <location>
        <begin position="127"/>
        <end position="147"/>
    </location>
</feature>
<dbReference type="PANTHER" id="PTHR36721:SF1">
    <property type="entry name" value="OS04G0446401 PROTEIN"/>
    <property type="match status" value="1"/>
</dbReference>
<feature type="compositionally biased region" description="Low complexity" evidence="3">
    <location>
        <begin position="4541"/>
        <end position="4559"/>
    </location>
</feature>
<feature type="compositionally biased region" description="Basic and acidic residues" evidence="3">
    <location>
        <begin position="165"/>
        <end position="176"/>
    </location>
</feature>
<feature type="compositionally biased region" description="Low complexity" evidence="3">
    <location>
        <begin position="1473"/>
        <end position="1485"/>
    </location>
</feature>
<feature type="compositionally biased region" description="Polar residues" evidence="3">
    <location>
        <begin position="2383"/>
        <end position="2397"/>
    </location>
</feature>
<feature type="compositionally biased region" description="Low complexity" evidence="3">
    <location>
        <begin position="2097"/>
        <end position="2112"/>
    </location>
</feature>
<feature type="compositionally biased region" description="Low complexity" evidence="3">
    <location>
        <begin position="6776"/>
        <end position="6792"/>
    </location>
</feature>
<feature type="region of interest" description="Disordered" evidence="3">
    <location>
        <begin position="6718"/>
        <end position="6814"/>
    </location>
</feature>
<feature type="compositionally biased region" description="Basic and acidic residues" evidence="3">
    <location>
        <begin position="3245"/>
        <end position="3285"/>
    </location>
</feature>
<feature type="compositionally biased region" description="Acidic residues" evidence="3">
    <location>
        <begin position="6399"/>
        <end position="6416"/>
    </location>
</feature>
<feature type="compositionally biased region" description="Low complexity" evidence="3">
    <location>
        <begin position="2984"/>
        <end position="3027"/>
    </location>
</feature>
<accession>A0ABU7KJ92</accession>
<feature type="compositionally biased region" description="Basic and acidic residues" evidence="3">
    <location>
        <begin position="3188"/>
        <end position="3213"/>
    </location>
</feature>
<feature type="compositionally biased region" description="Acidic residues" evidence="3">
    <location>
        <begin position="6265"/>
        <end position="6303"/>
    </location>
</feature>
<keyword evidence="6" id="KW-1185">Reference proteome</keyword>
<feature type="region of interest" description="Disordered" evidence="3">
    <location>
        <begin position="5089"/>
        <end position="5112"/>
    </location>
</feature>
<feature type="compositionally biased region" description="Low complexity" evidence="3">
    <location>
        <begin position="4118"/>
        <end position="4152"/>
    </location>
</feature>
<evidence type="ECO:0000256" key="1">
    <source>
        <dbReference type="PROSITE-ProRule" id="PRU00284"/>
    </source>
</evidence>
<feature type="compositionally biased region" description="Basic and acidic residues" evidence="3">
    <location>
        <begin position="3821"/>
        <end position="3836"/>
    </location>
</feature>
<feature type="compositionally biased region" description="Pro residues" evidence="3">
    <location>
        <begin position="3501"/>
        <end position="3512"/>
    </location>
</feature>
<feature type="region of interest" description="Disordered" evidence="3">
    <location>
        <begin position="2563"/>
        <end position="2766"/>
    </location>
</feature>
<protein>
    <recommendedName>
        <fullName evidence="4">Methyl-accepting transducer domain-containing protein</fullName>
    </recommendedName>
</protein>
<feature type="region of interest" description="Disordered" evidence="3">
    <location>
        <begin position="1911"/>
        <end position="1932"/>
    </location>
</feature>
<feature type="compositionally biased region" description="Polar residues" evidence="3">
    <location>
        <begin position="4737"/>
        <end position="4747"/>
    </location>
</feature>
<dbReference type="Proteomes" id="UP001356095">
    <property type="component" value="Unassembled WGS sequence"/>
</dbReference>
<feature type="region of interest" description="Disordered" evidence="3">
    <location>
        <begin position="2056"/>
        <end position="2078"/>
    </location>
</feature>
<feature type="region of interest" description="Disordered" evidence="3">
    <location>
        <begin position="5579"/>
        <end position="5703"/>
    </location>
</feature>
<feature type="compositionally biased region" description="Low complexity" evidence="3">
    <location>
        <begin position="6079"/>
        <end position="6089"/>
    </location>
</feature>
<gene>
    <name evidence="5" type="ORF">Q8791_31045</name>
</gene>
<feature type="region of interest" description="Disordered" evidence="3">
    <location>
        <begin position="6024"/>
        <end position="6703"/>
    </location>
</feature>